<feature type="domain" description="DUF6777" evidence="2">
    <location>
        <begin position="76"/>
        <end position="249"/>
    </location>
</feature>
<evidence type="ECO:0000259" key="2">
    <source>
        <dbReference type="Pfam" id="PF20568"/>
    </source>
</evidence>
<dbReference type="EMBL" id="CAEZUP010000075">
    <property type="protein sequence ID" value="CAB4617899.1"/>
    <property type="molecule type" value="Genomic_DNA"/>
</dbReference>
<evidence type="ECO:0000313" key="3">
    <source>
        <dbReference type="EMBL" id="CAB4617899.1"/>
    </source>
</evidence>
<feature type="compositionally biased region" description="Low complexity" evidence="1">
    <location>
        <begin position="55"/>
        <end position="74"/>
    </location>
</feature>
<dbReference type="InterPro" id="IPR046704">
    <property type="entry name" value="DUF6777"/>
</dbReference>
<feature type="region of interest" description="Disordered" evidence="1">
    <location>
        <begin position="41"/>
        <end position="80"/>
    </location>
</feature>
<feature type="compositionally biased region" description="Polar residues" evidence="1">
    <location>
        <begin position="313"/>
        <end position="324"/>
    </location>
</feature>
<feature type="compositionally biased region" description="Pro residues" evidence="1">
    <location>
        <begin position="267"/>
        <end position="278"/>
    </location>
</feature>
<reference evidence="3" key="1">
    <citation type="submission" date="2020-05" db="EMBL/GenBank/DDBJ databases">
        <authorList>
            <person name="Chiriac C."/>
            <person name="Salcher M."/>
            <person name="Ghai R."/>
            <person name="Kavagutti S V."/>
        </authorList>
    </citation>
    <scope>NUCLEOTIDE SEQUENCE</scope>
</reference>
<gene>
    <name evidence="3" type="ORF">UFOPK1835_01535</name>
</gene>
<feature type="region of interest" description="Disordered" evidence="1">
    <location>
        <begin position="313"/>
        <end position="342"/>
    </location>
</feature>
<accession>A0A6J6I243</accession>
<organism evidence="3">
    <name type="scientific">freshwater metagenome</name>
    <dbReference type="NCBI Taxonomy" id="449393"/>
    <lineage>
        <taxon>unclassified sequences</taxon>
        <taxon>metagenomes</taxon>
        <taxon>ecological metagenomes</taxon>
    </lineage>
</organism>
<feature type="compositionally biased region" description="Low complexity" evidence="1">
    <location>
        <begin position="257"/>
        <end position="266"/>
    </location>
</feature>
<evidence type="ECO:0000256" key="1">
    <source>
        <dbReference type="SAM" id="MobiDB-lite"/>
    </source>
</evidence>
<dbReference type="Pfam" id="PF20568">
    <property type="entry name" value="DUF6777"/>
    <property type="match status" value="1"/>
</dbReference>
<name>A0A6J6I243_9ZZZZ</name>
<sequence>MIVVVAIIAGSIVGIVALTRDDGSKDDSAAGEIFLEGASSQGTDPFGSLPGPAVSVTTTSSTQTTMSTTPGSATARSVSGGQRGLYGGSLNTGRCDPEAQIQFLSNNNSIANAFVNALNTDPTLRWSGGTKVSREQLPSYIRELTSVTLINDTRVTNYGYSNGRATPRQAVLQAGTAVMVDRYGAPRIKCNCGNPLTAPIAVRSAPVYTGPQWPGFAPSNIVIVTQTTVIIDVFILVNLSGGGFIERTPGSTGVDVAPTTTTTAPPTTAPPATRPPTTSPGGTVLGTGDVQATLNWSGDCDLDLHVIDPTGTEISFVSPTSPSGGQLDVDDIPDPGQTGNHIENVFWPTGAAPRGTYSSFIVNLGGFSSTSCPYTLDVFVNGIRTGGNSGILGAGDTSPTATVNF</sequence>
<feature type="region of interest" description="Disordered" evidence="1">
    <location>
        <begin position="248"/>
        <end position="290"/>
    </location>
</feature>
<dbReference type="AlphaFoldDB" id="A0A6J6I243"/>
<protein>
    <submittedName>
        <fullName evidence="3">Unannotated protein</fullName>
    </submittedName>
</protein>
<dbReference type="Gene3D" id="2.60.120.380">
    <property type="match status" value="1"/>
</dbReference>
<proteinExistence type="predicted"/>